<dbReference type="AlphaFoldDB" id="A0A382SZ27"/>
<reference evidence="1" key="1">
    <citation type="submission" date="2018-05" db="EMBL/GenBank/DDBJ databases">
        <authorList>
            <person name="Lanie J.A."/>
            <person name="Ng W.-L."/>
            <person name="Kazmierczak K.M."/>
            <person name="Andrzejewski T.M."/>
            <person name="Davidsen T.M."/>
            <person name="Wayne K.J."/>
            <person name="Tettelin H."/>
            <person name="Glass J.I."/>
            <person name="Rusch D."/>
            <person name="Podicherti R."/>
            <person name="Tsui H.-C.T."/>
            <person name="Winkler M.E."/>
        </authorList>
    </citation>
    <scope>NUCLEOTIDE SEQUENCE</scope>
</reference>
<gene>
    <name evidence="1" type="ORF">METZ01_LOCUS367998</name>
</gene>
<accession>A0A382SZ27</accession>
<dbReference type="Pfam" id="PF07040">
    <property type="entry name" value="DUF1326"/>
    <property type="match status" value="1"/>
</dbReference>
<dbReference type="InterPro" id="IPR009758">
    <property type="entry name" value="DUF1326"/>
</dbReference>
<sequence>LETLYVPVNVEIDVEARTARLDVAGVVESTGSPIINPHSGEPHHARINLPNGFEYTVAEMGSGSSKLTGGIAFELTDSYGQFNVLHISQAGVVR</sequence>
<evidence type="ECO:0000313" key="1">
    <source>
        <dbReference type="EMBL" id="SVD15144.1"/>
    </source>
</evidence>
<evidence type="ECO:0008006" key="2">
    <source>
        <dbReference type="Google" id="ProtNLM"/>
    </source>
</evidence>
<proteinExistence type="predicted"/>
<protein>
    <recommendedName>
        <fullName evidence="2">DUF1326 domain-containing protein</fullName>
    </recommendedName>
</protein>
<name>A0A382SZ27_9ZZZZ</name>
<dbReference type="EMBL" id="UINC01132682">
    <property type="protein sequence ID" value="SVD15144.1"/>
    <property type="molecule type" value="Genomic_DNA"/>
</dbReference>
<organism evidence="1">
    <name type="scientific">marine metagenome</name>
    <dbReference type="NCBI Taxonomy" id="408172"/>
    <lineage>
        <taxon>unclassified sequences</taxon>
        <taxon>metagenomes</taxon>
        <taxon>ecological metagenomes</taxon>
    </lineage>
</organism>
<feature type="non-terminal residue" evidence="1">
    <location>
        <position position="1"/>
    </location>
</feature>